<proteinExistence type="inferred from homology"/>
<dbReference type="STRING" id="641238.SAMN04490244_101480"/>
<dbReference type="EMBL" id="FOGU01000001">
    <property type="protein sequence ID" value="SER55968.1"/>
    <property type="molecule type" value="Genomic_DNA"/>
</dbReference>
<dbReference type="AlphaFoldDB" id="A0A1H9Q6C1"/>
<evidence type="ECO:0000256" key="2">
    <source>
        <dbReference type="ARBA" id="ARBA00023015"/>
    </source>
</evidence>
<dbReference type="InterPro" id="IPR051054">
    <property type="entry name" value="SorC_transcr_regulators"/>
</dbReference>
<dbReference type="Pfam" id="PF04198">
    <property type="entry name" value="Sugar-bind"/>
    <property type="match status" value="1"/>
</dbReference>
<dbReference type="GO" id="GO:0030246">
    <property type="term" value="F:carbohydrate binding"/>
    <property type="evidence" value="ECO:0007669"/>
    <property type="project" value="InterPro"/>
</dbReference>
<feature type="domain" description="Sugar-binding" evidence="5">
    <location>
        <begin position="63"/>
        <end position="316"/>
    </location>
</feature>
<name>A0A1H9Q6C1_9RHOB</name>
<comment type="similarity">
    <text evidence="1">Belongs to the SorC transcriptional regulatory family.</text>
</comment>
<dbReference type="SUPFAM" id="SSF100950">
    <property type="entry name" value="NagB/RpiA/CoA transferase-like"/>
    <property type="match status" value="1"/>
</dbReference>
<evidence type="ECO:0000256" key="3">
    <source>
        <dbReference type="ARBA" id="ARBA00023125"/>
    </source>
</evidence>
<evidence type="ECO:0000313" key="6">
    <source>
        <dbReference type="EMBL" id="SER55968.1"/>
    </source>
</evidence>
<dbReference type="Gene3D" id="1.10.10.10">
    <property type="entry name" value="Winged helix-like DNA-binding domain superfamily/Winged helix DNA-binding domain"/>
    <property type="match status" value="1"/>
</dbReference>
<gene>
    <name evidence="6" type="ORF">SAMN04490244_101480</name>
</gene>
<dbReference type="InterPro" id="IPR036388">
    <property type="entry name" value="WH-like_DNA-bd_sf"/>
</dbReference>
<evidence type="ECO:0000256" key="4">
    <source>
        <dbReference type="ARBA" id="ARBA00023163"/>
    </source>
</evidence>
<protein>
    <submittedName>
        <fullName evidence="6">DNA-binding transcriptional regulator LsrR, DeoR family</fullName>
    </submittedName>
</protein>
<dbReference type="PANTHER" id="PTHR34294:SF1">
    <property type="entry name" value="TRANSCRIPTIONAL REGULATOR LSRR"/>
    <property type="match status" value="1"/>
</dbReference>
<keyword evidence="4" id="KW-0804">Transcription</keyword>
<evidence type="ECO:0000259" key="5">
    <source>
        <dbReference type="Pfam" id="PF04198"/>
    </source>
</evidence>
<keyword evidence="2" id="KW-0805">Transcription regulation</keyword>
<evidence type="ECO:0000313" key="7">
    <source>
        <dbReference type="Proteomes" id="UP000198885"/>
    </source>
</evidence>
<keyword evidence="7" id="KW-1185">Reference proteome</keyword>
<sequence length="319" mass="34386">MGRSSNGDSSRLNEAARAGWLYYVARNTQDEIARKLGVSRQSAQRLVSLAVSERLIKVRIDHPISDCMELAQELSERYGLELCEVVPSDPDAPDLLDGIAIAAAEEIERVLKSPEPRIIAMGTGRALRAAVEEVPGMDCPQHRIVSLLGNMMNDGSASPFNVVIRLAERVNARHYPMPLPVLARNPEELRVLHAQEPVRNTMELCRRADVCFVGVGNIDETAPLVKDGFVRPDESRTLEKAGAVGEITGWSYDSEGRLIPDLLNARIASAPLQAGEGRPMIGLATGASKVEAIRGALKGGLLTGLITSEATARALLGKA</sequence>
<dbReference type="RefSeq" id="WP_092687745.1">
    <property type="nucleotide sequence ID" value="NZ_CBDDGO010000004.1"/>
</dbReference>
<organism evidence="6 7">
    <name type="scientific">Tranquillimonas rosea</name>
    <dbReference type="NCBI Taxonomy" id="641238"/>
    <lineage>
        <taxon>Bacteria</taxon>
        <taxon>Pseudomonadati</taxon>
        <taxon>Pseudomonadota</taxon>
        <taxon>Alphaproteobacteria</taxon>
        <taxon>Rhodobacterales</taxon>
        <taxon>Roseobacteraceae</taxon>
        <taxon>Tranquillimonas</taxon>
    </lineage>
</organism>
<accession>A0A1H9Q6C1</accession>
<dbReference type="InterPro" id="IPR037171">
    <property type="entry name" value="NagB/RpiA_transferase-like"/>
</dbReference>
<dbReference type="Gene3D" id="3.40.50.1360">
    <property type="match status" value="1"/>
</dbReference>
<dbReference type="InterPro" id="IPR007324">
    <property type="entry name" value="Sugar-bd_dom_put"/>
</dbReference>
<dbReference type="GO" id="GO:0003677">
    <property type="term" value="F:DNA binding"/>
    <property type="evidence" value="ECO:0007669"/>
    <property type="project" value="UniProtKB-KW"/>
</dbReference>
<evidence type="ECO:0000256" key="1">
    <source>
        <dbReference type="ARBA" id="ARBA00010466"/>
    </source>
</evidence>
<dbReference type="PANTHER" id="PTHR34294">
    <property type="entry name" value="TRANSCRIPTIONAL REGULATOR-RELATED"/>
    <property type="match status" value="1"/>
</dbReference>
<dbReference type="OrthoDB" id="7065657at2"/>
<dbReference type="Proteomes" id="UP000198885">
    <property type="component" value="Unassembled WGS sequence"/>
</dbReference>
<keyword evidence="3 6" id="KW-0238">DNA-binding</keyword>
<reference evidence="6 7" key="1">
    <citation type="submission" date="2016-10" db="EMBL/GenBank/DDBJ databases">
        <authorList>
            <person name="de Groot N.N."/>
        </authorList>
    </citation>
    <scope>NUCLEOTIDE SEQUENCE [LARGE SCALE GENOMIC DNA]</scope>
    <source>
        <strain evidence="6 7">DSM 23042</strain>
    </source>
</reference>